<accession>A0A059BDC8</accession>
<reference evidence="1" key="1">
    <citation type="submission" date="2013-07" db="EMBL/GenBank/DDBJ databases">
        <title>The genome of Eucalyptus grandis.</title>
        <authorList>
            <person name="Schmutz J."/>
            <person name="Hayes R."/>
            <person name="Myburg A."/>
            <person name="Tuskan G."/>
            <person name="Grattapaglia D."/>
            <person name="Rokhsar D.S."/>
        </authorList>
    </citation>
    <scope>NUCLEOTIDE SEQUENCE</scope>
    <source>
        <tissue evidence="1">Leaf extractions</tissue>
    </source>
</reference>
<dbReference type="EMBL" id="KK198759">
    <property type="protein sequence ID" value="KCW64024.1"/>
    <property type="molecule type" value="Genomic_DNA"/>
</dbReference>
<gene>
    <name evidence="1" type="ORF">EUGRSUZ_G01702</name>
</gene>
<sequence length="101" mass="10995">MSCIMCSNPFLVGERVYDGTNVFGCSRFGLLSLAPPSLSLPSTTYTRRSQISYPRVRNDQLAVVTQPPKGGGGAQAKATVARWSWDPCKDSLFLMSFILSS</sequence>
<protein>
    <submittedName>
        <fullName evidence="1">Uncharacterized protein</fullName>
    </submittedName>
</protein>
<organism evidence="1">
    <name type="scientific">Eucalyptus grandis</name>
    <name type="common">Flooded gum</name>
    <dbReference type="NCBI Taxonomy" id="71139"/>
    <lineage>
        <taxon>Eukaryota</taxon>
        <taxon>Viridiplantae</taxon>
        <taxon>Streptophyta</taxon>
        <taxon>Embryophyta</taxon>
        <taxon>Tracheophyta</taxon>
        <taxon>Spermatophyta</taxon>
        <taxon>Magnoliopsida</taxon>
        <taxon>eudicotyledons</taxon>
        <taxon>Gunneridae</taxon>
        <taxon>Pentapetalae</taxon>
        <taxon>rosids</taxon>
        <taxon>malvids</taxon>
        <taxon>Myrtales</taxon>
        <taxon>Myrtaceae</taxon>
        <taxon>Myrtoideae</taxon>
        <taxon>Eucalypteae</taxon>
        <taxon>Eucalyptus</taxon>
    </lineage>
</organism>
<dbReference type="Gramene" id="KCW64024">
    <property type="protein sequence ID" value="KCW64024"/>
    <property type="gene ID" value="EUGRSUZ_G01702"/>
</dbReference>
<dbReference type="AlphaFoldDB" id="A0A059BDC8"/>
<evidence type="ECO:0000313" key="1">
    <source>
        <dbReference type="EMBL" id="KCW64024.1"/>
    </source>
</evidence>
<dbReference type="InParanoid" id="A0A059BDC8"/>
<name>A0A059BDC8_EUCGR</name>
<proteinExistence type="predicted"/>